<feature type="region of interest" description="Disordered" evidence="3">
    <location>
        <begin position="86"/>
        <end position="108"/>
    </location>
</feature>
<name>A0A1S3YE70_TOBAC</name>
<reference evidence="6" key="2">
    <citation type="submission" date="2025-08" db="UniProtKB">
        <authorList>
            <consortium name="RefSeq"/>
        </authorList>
    </citation>
    <scope>IDENTIFICATION</scope>
    <source>
        <tissue evidence="6">Leaf</tissue>
    </source>
</reference>
<reference evidence="5" key="1">
    <citation type="journal article" date="2014" name="Nat. Commun.">
        <title>The tobacco genome sequence and its comparison with those of tomato and potato.</title>
        <authorList>
            <person name="Sierro N."/>
            <person name="Battey J.N."/>
            <person name="Ouadi S."/>
            <person name="Bakaher N."/>
            <person name="Bovet L."/>
            <person name="Willig A."/>
            <person name="Goepfert S."/>
            <person name="Peitsch M.C."/>
            <person name="Ivanov N.V."/>
        </authorList>
    </citation>
    <scope>NUCLEOTIDE SEQUENCE [LARGE SCALE GENOMIC DNA]</scope>
</reference>
<keyword evidence="1 2" id="KW-0344">Guanine-nucleotide releasing factor</keyword>
<dbReference type="PROSITE" id="PS51334">
    <property type="entry name" value="PRONE"/>
    <property type="match status" value="1"/>
</dbReference>
<evidence type="ECO:0000259" key="4">
    <source>
        <dbReference type="PROSITE" id="PS51334"/>
    </source>
</evidence>
<dbReference type="FunFam" id="1.20.58.2010:FF:000001">
    <property type="entry name" value="Rop guanine nucleotide exchange factor 14"/>
    <property type="match status" value="1"/>
</dbReference>
<evidence type="ECO:0000256" key="1">
    <source>
        <dbReference type="ARBA" id="ARBA00022658"/>
    </source>
</evidence>
<dbReference type="FunFam" id="1.20.58.2010:FF:000003">
    <property type="entry name" value="Rop guanine nucleotide exchange factor 14"/>
    <property type="match status" value="1"/>
</dbReference>
<evidence type="ECO:0000313" key="5">
    <source>
        <dbReference type="Proteomes" id="UP000790787"/>
    </source>
</evidence>
<dbReference type="InterPro" id="IPR038937">
    <property type="entry name" value="RopGEF"/>
</dbReference>
<dbReference type="Gene3D" id="1.20.58.2010">
    <property type="entry name" value="PRONE domain, subdomain 1"/>
    <property type="match status" value="1"/>
</dbReference>
<dbReference type="GO" id="GO:0005886">
    <property type="term" value="C:plasma membrane"/>
    <property type="evidence" value="ECO:0000318"/>
    <property type="project" value="GO_Central"/>
</dbReference>
<dbReference type="SMR" id="A0A1S3YE70"/>
<dbReference type="Proteomes" id="UP000790787">
    <property type="component" value="Chromosome 20"/>
</dbReference>
<dbReference type="OrthoDB" id="1053009at2759"/>
<dbReference type="STRING" id="4097.A0A1S3YE70"/>
<dbReference type="GeneID" id="107775127"/>
<feature type="compositionally biased region" description="Polar residues" evidence="3">
    <location>
        <begin position="529"/>
        <end position="551"/>
    </location>
</feature>
<dbReference type="InterPro" id="IPR005512">
    <property type="entry name" value="PRONE_dom"/>
</dbReference>
<protein>
    <submittedName>
        <fullName evidence="6">Rop guanine nucleotide exchange factor 12</fullName>
    </submittedName>
</protein>
<accession>A0A1S3YE70</accession>
<sequence>MVRAALEEAKEMCKAKLLHFKGKSEDGTGQETRSMILEINNSDSSILTSGDERVTSKSEASMPLHDQPVEFQRIGCVLSRTESIKSRLANDPGVPSPRPRQTQPSDMELMKEKFSKLLLGEDMSGGGKGVSSALALSNAITNLAASAFGEQKRLEPMPSERKAKWRKEIDWLLSVTDHIVEFVPSKQKSKDGTSMEVMVTKQRTDLQMNIPALRKLDAMLLDCLDNFKDQNEFSYISKDDESQEGRKDDKWWIPTPKVPLNGLSDVTRKWLQFQKDSVNQVLKAAMAINAQVLSEMEIPESYIDSLPKNGRASLGDAIYKSITDEYFDPDYFLTTMDLSSEHKILDLKNKLEASVIIWRRKMTSKDGKSAWGSAVSLEKREIFEERAETILLILKQRFPGIPQSSLDISKIQFNGDVGQAILESYSRIIESRAHTVMSRIEDVLQADATAQNPSSAEVKRFPLRDSLRVCPSGRFPNAKEEVEKLNSVENPTSMTLLDFMGWTVEQGENDAKKDLKEELDIDAKKPPNIVTNKKSSYLENLVGSRSPTARH</sequence>
<dbReference type="PaxDb" id="4097-A0A1S3YE70"/>
<dbReference type="PANTHER" id="PTHR33101:SF49">
    <property type="entry name" value="ROP GUANINE NUCLEOTIDE EXCHANGE FACTOR 12-LIKE"/>
    <property type="match status" value="1"/>
</dbReference>
<evidence type="ECO:0000256" key="2">
    <source>
        <dbReference type="PROSITE-ProRule" id="PRU00663"/>
    </source>
</evidence>
<gene>
    <name evidence="6" type="primary">LOC107775127</name>
</gene>
<dbReference type="OMA" id="ENGKRDD"/>
<evidence type="ECO:0000256" key="3">
    <source>
        <dbReference type="SAM" id="MobiDB-lite"/>
    </source>
</evidence>
<dbReference type="RefSeq" id="XP_016450298.1">
    <property type="nucleotide sequence ID" value="XM_016594812.1"/>
</dbReference>
<dbReference type="Pfam" id="PF03759">
    <property type="entry name" value="PRONE"/>
    <property type="match status" value="1"/>
</dbReference>
<proteinExistence type="predicted"/>
<keyword evidence="5" id="KW-1185">Reference proteome</keyword>
<dbReference type="AlphaFoldDB" id="A0A1S3YE70"/>
<dbReference type="KEGG" id="nta:107775127"/>
<evidence type="ECO:0000313" key="6">
    <source>
        <dbReference type="RefSeq" id="XP_016450298.1"/>
    </source>
</evidence>
<organism evidence="5 6">
    <name type="scientific">Nicotiana tabacum</name>
    <name type="common">Common tobacco</name>
    <dbReference type="NCBI Taxonomy" id="4097"/>
    <lineage>
        <taxon>Eukaryota</taxon>
        <taxon>Viridiplantae</taxon>
        <taxon>Streptophyta</taxon>
        <taxon>Embryophyta</taxon>
        <taxon>Tracheophyta</taxon>
        <taxon>Spermatophyta</taxon>
        <taxon>Magnoliopsida</taxon>
        <taxon>eudicotyledons</taxon>
        <taxon>Gunneridae</taxon>
        <taxon>Pentapetalae</taxon>
        <taxon>asterids</taxon>
        <taxon>lamiids</taxon>
        <taxon>Solanales</taxon>
        <taxon>Solanaceae</taxon>
        <taxon>Nicotianoideae</taxon>
        <taxon>Nicotianeae</taxon>
        <taxon>Nicotiana</taxon>
    </lineage>
</organism>
<dbReference type="FunFam" id="1.20.58.1310:FF:000001">
    <property type="entry name" value="Rop guanine nucleotide exchange factor 9"/>
    <property type="match status" value="1"/>
</dbReference>
<feature type="domain" description="PRONE" evidence="4">
    <location>
        <begin position="97"/>
        <end position="457"/>
    </location>
</feature>
<dbReference type="Gene3D" id="1.20.58.1310">
    <property type="entry name" value="PRONE domain, subdomain 2"/>
    <property type="match status" value="1"/>
</dbReference>
<dbReference type="GO" id="GO:0005085">
    <property type="term" value="F:guanyl-nucleotide exchange factor activity"/>
    <property type="evidence" value="ECO:0000318"/>
    <property type="project" value="GO_Central"/>
</dbReference>
<dbReference type="PANTHER" id="PTHR33101">
    <property type="entry name" value="ROP GUANINE NUCLEOTIDE EXCHANGE FACTOR 1"/>
    <property type="match status" value="1"/>
</dbReference>
<feature type="region of interest" description="Disordered" evidence="3">
    <location>
        <begin position="525"/>
        <end position="551"/>
    </location>
</feature>
<dbReference type="RefSeq" id="XP_016450298.1">
    <property type="nucleotide sequence ID" value="XM_016594812.2"/>
</dbReference>